<dbReference type="OrthoDB" id="1684102at2759"/>
<comment type="caution">
    <text evidence="1">The sequence shown here is derived from an EMBL/GenBank/DDBJ whole genome shotgun (WGS) entry which is preliminary data.</text>
</comment>
<evidence type="ECO:0000313" key="2">
    <source>
        <dbReference type="Proteomes" id="UP000824540"/>
    </source>
</evidence>
<evidence type="ECO:0000313" key="1">
    <source>
        <dbReference type="EMBL" id="KAG9334677.1"/>
    </source>
</evidence>
<dbReference type="Proteomes" id="UP000824540">
    <property type="component" value="Unassembled WGS sequence"/>
</dbReference>
<organism evidence="1 2">
    <name type="scientific">Albula glossodonta</name>
    <name type="common">roundjaw bonefish</name>
    <dbReference type="NCBI Taxonomy" id="121402"/>
    <lineage>
        <taxon>Eukaryota</taxon>
        <taxon>Metazoa</taxon>
        <taxon>Chordata</taxon>
        <taxon>Craniata</taxon>
        <taxon>Vertebrata</taxon>
        <taxon>Euteleostomi</taxon>
        <taxon>Actinopterygii</taxon>
        <taxon>Neopterygii</taxon>
        <taxon>Teleostei</taxon>
        <taxon>Albuliformes</taxon>
        <taxon>Albulidae</taxon>
        <taxon>Albula</taxon>
    </lineage>
</organism>
<keyword evidence="2" id="KW-1185">Reference proteome</keyword>
<name>A0A8T2NDX4_9TELE</name>
<dbReference type="AlphaFoldDB" id="A0A8T2NDX4"/>
<sequence length="183" mass="19608">MAVSIGIQDPTNPPLSLRMDSSARSDWADCCGTRHMLIAVAVGLGADVTGLLRQVQLLLGQTPGGAAHIVKILYCFGIFITYALQFYVPADILVPPAVARVSGVRCKKAVDLLVRTALVILTSGFSATDDNETITFDPAEHMKPRSSALETRQTILSSMDSVWHRPKGIGLRASAEGHRPKGL</sequence>
<gene>
    <name evidence="1" type="ORF">JZ751_007336</name>
</gene>
<accession>A0A8T2NDX4</accession>
<reference evidence="1" key="1">
    <citation type="thesis" date="2021" institute="BYU ScholarsArchive" country="Provo, UT, USA">
        <title>Applications of and Algorithms for Genome Assembly and Genomic Analyses with an Emphasis on Marine Teleosts.</title>
        <authorList>
            <person name="Pickett B.D."/>
        </authorList>
    </citation>
    <scope>NUCLEOTIDE SEQUENCE</scope>
    <source>
        <strain evidence="1">HI-2016</strain>
    </source>
</reference>
<protein>
    <submittedName>
        <fullName evidence="1">Uncharacterized protein</fullName>
    </submittedName>
</protein>
<proteinExistence type="predicted"/>
<dbReference type="EMBL" id="JAFBMS010000142">
    <property type="protein sequence ID" value="KAG9334677.1"/>
    <property type="molecule type" value="Genomic_DNA"/>
</dbReference>